<feature type="region of interest" description="Disordered" evidence="1">
    <location>
        <begin position="142"/>
        <end position="161"/>
    </location>
</feature>
<protein>
    <submittedName>
        <fullName evidence="2">Uncharacterized protein</fullName>
    </submittedName>
</protein>
<dbReference type="EMBL" id="JAAQWE010000018">
    <property type="protein sequence ID" value="NMX98685.1"/>
    <property type="molecule type" value="Genomic_DNA"/>
</dbReference>
<comment type="caution">
    <text evidence="2">The sequence shown here is derived from an EMBL/GenBank/DDBJ whole genome shotgun (WGS) entry which is preliminary data.</text>
</comment>
<evidence type="ECO:0000256" key="1">
    <source>
        <dbReference type="SAM" id="MobiDB-lite"/>
    </source>
</evidence>
<gene>
    <name evidence="2" type="ORF">HBO43_18985</name>
</gene>
<dbReference type="Proteomes" id="UP000552560">
    <property type="component" value="Unassembled WGS sequence"/>
</dbReference>
<dbReference type="OrthoDB" id="6915012at2"/>
<evidence type="ECO:0000313" key="2">
    <source>
        <dbReference type="EMBL" id="NMX98685.1"/>
    </source>
</evidence>
<organism evidence="2 3">
    <name type="scientific">Pseudomonas veronii</name>
    <dbReference type="NCBI Taxonomy" id="76761"/>
    <lineage>
        <taxon>Bacteria</taxon>
        <taxon>Pseudomonadati</taxon>
        <taxon>Pseudomonadota</taxon>
        <taxon>Gammaproteobacteria</taxon>
        <taxon>Pseudomonadales</taxon>
        <taxon>Pseudomonadaceae</taxon>
        <taxon>Pseudomonas</taxon>
    </lineage>
</organism>
<name>A0A7Y0ZVA6_PSEVE</name>
<accession>A0A7Y0ZVA6</accession>
<reference evidence="2 3" key="1">
    <citation type="journal article" date="2020" name="Front. Microbiol.">
        <title>Genetic Organization of the aprX-lipA2 Operon Affects the Proteolytic Potential of Pseudomonas Species in Milk.</title>
        <authorList>
            <person name="Maier C."/>
            <person name="Huptas C."/>
            <person name="von Neubeck M."/>
            <person name="Scherer S."/>
            <person name="Wenning M."/>
            <person name="Lucking G."/>
        </authorList>
    </citation>
    <scope>NUCLEOTIDE SEQUENCE [LARGE SCALE GENOMIC DNA]</scope>
    <source>
        <strain evidence="2 3">WS 4671</strain>
    </source>
</reference>
<proteinExistence type="predicted"/>
<dbReference type="RefSeq" id="WP_057005009.1">
    <property type="nucleotide sequence ID" value="NZ_CP149793.1"/>
</dbReference>
<evidence type="ECO:0000313" key="3">
    <source>
        <dbReference type="Proteomes" id="UP000552560"/>
    </source>
</evidence>
<sequence length="188" mass="21334">MLNQLLEIMNERASDAQFQPVPVEQFMVGDDQKWTDGKAPGQLGYWESEFASVLLVDLTNKSVSDVERMAKRAENYLDARILQRERKKPVVDGYLVMAVSPSEEIQGFILTIERNTLFVRKHVVVQGDSKWERCERITPIGLSRSETPPVSPPYTPDDMDAKGLLDALENMGSKDLAKLHGKEWNLNE</sequence>
<dbReference type="AlphaFoldDB" id="A0A7Y0ZVA6"/>